<protein>
    <recommendedName>
        <fullName evidence="4">JmjC domain-containing protein</fullName>
    </recommendedName>
</protein>
<dbReference type="Proteomes" id="UP000016529">
    <property type="component" value="Unassembled WGS sequence"/>
</dbReference>
<evidence type="ECO:0000256" key="1">
    <source>
        <dbReference type="ARBA" id="ARBA00001954"/>
    </source>
</evidence>
<sequence length="387" mass="45437">MQIHFSISEKEFRSNFFEKKPLLMKNAVKKENLLSWNEINQIFPRCNLISEDDIKVMYRGEKLPKEYYLEAYDDLGHLRYKFKEEALYSFMRDGATLVANGIVNEPSVDIFSQEIANFSKCHTFTSLYIAFNNKRSFKSHWDSRDIFAVQMQGKKRWIIHAPTFKDPLFMHKSKDMPEYEPNLEDVYMDIILEAGDVLYLPRGWWHDPIPVGEETVHLAVGIFPPYANNYLNWIAKDIVKKEIARKSLCCYEHDRKILEELASEVSEFIMDKENYSKFIEEFYDNKRIEKPLNLEILGNHNITKFSGSEILSFPIKNDNLTHSNKIISNGYGITIDDDFKKVILSLLENDKLSVNEISSLFYQGKEEKLNELLWNLSYLGILKLNTN</sequence>
<dbReference type="PANTHER" id="PTHR13096">
    <property type="entry name" value="MINA53 MYC INDUCED NUCLEAR ANTIGEN"/>
    <property type="match status" value="1"/>
</dbReference>
<proteinExistence type="predicted"/>
<dbReference type="AlphaFoldDB" id="U1H3S2"/>
<organism evidence="5 6">
    <name type="scientific">Gallibacterium anatis 12656/12</name>
    <dbReference type="NCBI Taxonomy" id="1195244"/>
    <lineage>
        <taxon>Bacteria</taxon>
        <taxon>Pseudomonadati</taxon>
        <taxon>Pseudomonadota</taxon>
        <taxon>Gammaproteobacteria</taxon>
        <taxon>Pasteurellales</taxon>
        <taxon>Pasteurellaceae</taxon>
        <taxon>Gallibacterium</taxon>
    </lineage>
</organism>
<evidence type="ECO:0000313" key="6">
    <source>
        <dbReference type="Proteomes" id="UP000016529"/>
    </source>
</evidence>
<evidence type="ECO:0000256" key="2">
    <source>
        <dbReference type="ARBA" id="ARBA00022723"/>
    </source>
</evidence>
<dbReference type="PANTHER" id="PTHR13096:SF8">
    <property type="entry name" value="RIBOSOMAL OXYGENASE 1"/>
    <property type="match status" value="1"/>
</dbReference>
<dbReference type="PATRIC" id="fig|1195244.3.peg.600"/>
<gene>
    <name evidence="5" type="ORF">N561_03065</name>
</gene>
<reference evidence="5 6" key="1">
    <citation type="journal article" date="2013" name="Genome Announc.">
        <title>Draft Genome Sequence of Gallibacterium anatis bv. haemolytica 12656-12 Liver, an Isolate Obtained from the Liver of a Septicemic Chicken.</title>
        <authorList>
            <person name="Kudirkiene E."/>
            <person name="Christensen H."/>
            <person name="Bojesen A.M."/>
        </authorList>
    </citation>
    <scope>NUCLEOTIDE SEQUENCE [LARGE SCALE GENOMIC DNA]</scope>
    <source>
        <strain evidence="5">12656/12</strain>
    </source>
</reference>
<keyword evidence="2" id="KW-0479">Metal-binding</keyword>
<dbReference type="InterPro" id="IPR003347">
    <property type="entry name" value="JmjC_dom"/>
</dbReference>
<comment type="cofactor">
    <cofactor evidence="1">
        <name>Fe(2+)</name>
        <dbReference type="ChEBI" id="CHEBI:29033"/>
    </cofactor>
</comment>
<dbReference type="SUPFAM" id="SSF51197">
    <property type="entry name" value="Clavaminate synthase-like"/>
    <property type="match status" value="1"/>
</dbReference>
<dbReference type="PROSITE" id="PS51184">
    <property type="entry name" value="JMJC"/>
    <property type="match status" value="1"/>
</dbReference>
<dbReference type="RefSeq" id="WP_021461193.1">
    <property type="nucleotide sequence ID" value="NZ_AVOX01000009.1"/>
</dbReference>
<dbReference type="Pfam" id="PF08007">
    <property type="entry name" value="JmjC_2"/>
    <property type="match status" value="1"/>
</dbReference>
<name>U1H3S2_9PAST</name>
<dbReference type="InterPro" id="IPR039994">
    <property type="entry name" value="NO66-like"/>
</dbReference>
<dbReference type="GO" id="GO:0046872">
    <property type="term" value="F:metal ion binding"/>
    <property type="evidence" value="ECO:0007669"/>
    <property type="project" value="UniProtKB-KW"/>
</dbReference>
<accession>U1H3S2</accession>
<comment type="caution">
    <text evidence="5">The sequence shown here is derived from an EMBL/GenBank/DDBJ whole genome shotgun (WGS) entry which is preliminary data.</text>
</comment>
<feature type="domain" description="JmjC" evidence="4">
    <location>
        <begin position="94"/>
        <end position="239"/>
    </location>
</feature>
<keyword evidence="3" id="KW-0408">Iron</keyword>
<dbReference type="SMART" id="SM00558">
    <property type="entry name" value="JmjC"/>
    <property type="match status" value="1"/>
</dbReference>
<evidence type="ECO:0000313" key="5">
    <source>
        <dbReference type="EMBL" id="ERF79086.1"/>
    </source>
</evidence>
<dbReference type="EMBL" id="AVOX01000009">
    <property type="protein sequence ID" value="ERF79086.1"/>
    <property type="molecule type" value="Genomic_DNA"/>
</dbReference>
<dbReference type="Gene3D" id="2.60.120.650">
    <property type="entry name" value="Cupin"/>
    <property type="match status" value="1"/>
</dbReference>
<evidence type="ECO:0000256" key="3">
    <source>
        <dbReference type="ARBA" id="ARBA00023004"/>
    </source>
</evidence>
<evidence type="ECO:0000259" key="4">
    <source>
        <dbReference type="PROSITE" id="PS51184"/>
    </source>
</evidence>